<dbReference type="STRING" id="947166.A0A1D1W446"/>
<dbReference type="OrthoDB" id="302535at2759"/>
<reference evidence="7 8" key="1">
    <citation type="journal article" date="2016" name="Nat. Commun.">
        <title>Extremotolerant tardigrade genome and improved radiotolerance of human cultured cells by tardigrade-unique protein.</title>
        <authorList>
            <person name="Hashimoto T."/>
            <person name="Horikawa D.D."/>
            <person name="Saito Y."/>
            <person name="Kuwahara H."/>
            <person name="Kozuka-Hata H."/>
            <person name="Shin-I T."/>
            <person name="Minakuchi Y."/>
            <person name="Ohishi K."/>
            <person name="Motoyama A."/>
            <person name="Aizu T."/>
            <person name="Enomoto A."/>
            <person name="Kondo K."/>
            <person name="Tanaka S."/>
            <person name="Hara Y."/>
            <person name="Koshikawa S."/>
            <person name="Sagara H."/>
            <person name="Miura T."/>
            <person name="Yokobori S."/>
            <person name="Miyagawa K."/>
            <person name="Suzuki Y."/>
            <person name="Kubo T."/>
            <person name="Oyama M."/>
            <person name="Kohara Y."/>
            <person name="Fujiyama A."/>
            <person name="Arakawa K."/>
            <person name="Katayama T."/>
            <person name="Toyoda A."/>
            <person name="Kunieda T."/>
        </authorList>
    </citation>
    <scope>NUCLEOTIDE SEQUENCE [LARGE SCALE GENOMIC DNA]</scope>
    <source>
        <strain evidence="7 8">YOKOZUNA-1</strain>
    </source>
</reference>
<evidence type="ECO:0000256" key="2">
    <source>
        <dbReference type="ARBA" id="ARBA00022692"/>
    </source>
</evidence>
<dbReference type="Pfam" id="PF01094">
    <property type="entry name" value="ANF_receptor"/>
    <property type="match status" value="1"/>
</dbReference>
<evidence type="ECO:0000256" key="3">
    <source>
        <dbReference type="ARBA" id="ARBA00022989"/>
    </source>
</evidence>
<dbReference type="InterPro" id="IPR001828">
    <property type="entry name" value="ANF_lig-bd_rcpt"/>
</dbReference>
<keyword evidence="3 5" id="KW-1133">Transmembrane helix</keyword>
<dbReference type="EMBL" id="BDGG01000014">
    <property type="protein sequence ID" value="GAV06918.1"/>
    <property type="molecule type" value="Genomic_DNA"/>
</dbReference>
<accession>A0A1D1W446</accession>
<keyword evidence="4 5" id="KW-0472">Membrane</keyword>
<dbReference type="Proteomes" id="UP000186922">
    <property type="component" value="Unassembled WGS sequence"/>
</dbReference>
<evidence type="ECO:0000256" key="5">
    <source>
        <dbReference type="SAM" id="Phobius"/>
    </source>
</evidence>
<evidence type="ECO:0000259" key="6">
    <source>
        <dbReference type="Pfam" id="PF01094"/>
    </source>
</evidence>
<evidence type="ECO:0000256" key="1">
    <source>
        <dbReference type="ARBA" id="ARBA00004370"/>
    </source>
</evidence>
<feature type="transmembrane region" description="Helical" evidence="5">
    <location>
        <begin position="215"/>
        <end position="238"/>
    </location>
</feature>
<gene>
    <name evidence="7" type="primary">RvY_16827-1</name>
    <name evidence="7" type="synonym">RvY_16827.1</name>
    <name evidence="7" type="ORF">RvY_16827</name>
</gene>
<dbReference type="GO" id="GO:0016020">
    <property type="term" value="C:membrane"/>
    <property type="evidence" value="ECO:0007669"/>
    <property type="project" value="UniProtKB-SubCell"/>
</dbReference>
<sequence>MIQAHGRNMTGSEYVYLFPYPFTRPPLFAPLKWKQNSHDDDMALNAFRSLILLTFDRDEIDNTSFRTAIERRILTRQRADNLTTPAAKLFQPTMAAYEAVMVMATVVNEVLQQHPSSFLNGTAIVERMLNRTFQLSTGAVYYSSAGQQYPDVAIKQIKPQSGLFEEVLVYDGDTFVFNVTPGKDFLWKGKGPPLNEPLCGYTGQKCLMVTSYDSVTISIIVVPLVGIACFAALSLFYFSRRSRLATSTISNWWYLEAESLRACRPLREQKSISCAACYLFDFSDRVYKPT</sequence>
<proteinExistence type="predicted"/>
<evidence type="ECO:0000313" key="7">
    <source>
        <dbReference type="EMBL" id="GAV06918.1"/>
    </source>
</evidence>
<keyword evidence="8" id="KW-1185">Reference proteome</keyword>
<evidence type="ECO:0000313" key="8">
    <source>
        <dbReference type="Proteomes" id="UP000186922"/>
    </source>
</evidence>
<organism evidence="7 8">
    <name type="scientific">Ramazzottius varieornatus</name>
    <name type="common">Water bear</name>
    <name type="synonym">Tardigrade</name>
    <dbReference type="NCBI Taxonomy" id="947166"/>
    <lineage>
        <taxon>Eukaryota</taxon>
        <taxon>Metazoa</taxon>
        <taxon>Ecdysozoa</taxon>
        <taxon>Tardigrada</taxon>
        <taxon>Eutardigrada</taxon>
        <taxon>Parachela</taxon>
        <taxon>Hypsibioidea</taxon>
        <taxon>Ramazzottiidae</taxon>
        <taxon>Ramazzottius</taxon>
    </lineage>
</organism>
<evidence type="ECO:0000256" key="4">
    <source>
        <dbReference type="ARBA" id="ARBA00023136"/>
    </source>
</evidence>
<protein>
    <recommendedName>
        <fullName evidence="6">Receptor ligand binding region domain-containing protein</fullName>
    </recommendedName>
</protein>
<name>A0A1D1W446_RAMVA</name>
<dbReference type="AlphaFoldDB" id="A0A1D1W446"/>
<comment type="caution">
    <text evidence="7">The sequence shown here is derived from an EMBL/GenBank/DDBJ whole genome shotgun (WGS) entry which is preliminary data.</text>
</comment>
<comment type="subcellular location">
    <subcellularLocation>
        <location evidence="1">Membrane</location>
    </subcellularLocation>
</comment>
<dbReference type="Gene3D" id="3.40.50.2300">
    <property type="match status" value="2"/>
</dbReference>
<keyword evidence="2 5" id="KW-0812">Transmembrane</keyword>
<feature type="domain" description="Receptor ligand binding region" evidence="6">
    <location>
        <begin position="1"/>
        <end position="159"/>
    </location>
</feature>
<dbReference type="InterPro" id="IPR028082">
    <property type="entry name" value="Peripla_BP_I"/>
</dbReference>
<dbReference type="SUPFAM" id="SSF53822">
    <property type="entry name" value="Periplasmic binding protein-like I"/>
    <property type="match status" value="1"/>
</dbReference>